<proteinExistence type="predicted"/>
<accession>A0A813XWP5</accession>
<keyword evidence="5" id="KW-1185">Reference proteome</keyword>
<organism evidence="1 5">
    <name type="scientific">Didymodactylos carnosus</name>
    <dbReference type="NCBI Taxonomy" id="1234261"/>
    <lineage>
        <taxon>Eukaryota</taxon>
        <taxon>Metazoa</taxon>
        <taxon>Spiralia</taxon>
        <taxon>Gnathifera</taxon>
        <taxon>Rotifera</taxon>
        <taxon>Eurotatoria</taxon>
        <taxon>Bdelloidea</taxon>
        <taxon>Philodinida</taxon>
        <taxon>Philodinidae</taxon>
        <taxon>Didymodactylos</taxon>
    </lineage>
</organism>
<reference evidence="1" key="1">
    <citation type="submission" date="2021-02" db="EMBL/GenBank/DDBJ databases">
        <authorList>
            <person name="Nowell W R."/>
        </authorList>
    </citation>
    <scope>NUCLEOTIDE SEQUENCE</scope>
</reference>
<name>A0A813XWP5_9BILA</name>
<evidence type="ECO:0000313" key="3">
    <source>
        <dbReference type="EMBL" id="CAF3662769.1"/>
    </source>
</evidence>
<evidence type="ECO:0000313" key="4">
    <source>
        <dbReference type="EMBL" id="CAF3890224.1"/>
    </source>
</evidence>
<dbReference type="EMBL" id="CAJNOK010010536">
    <property type="protein sequence ID" value="CAF1118289.1"/>
    <property type="molecule type" value="Genomic_DNA"/>
</dbReference>
<dbReference type="EMBL" id="CAJNOQ010001197">
    <property type="protein sequence ID" value="CAF0875891.1"/>
    <property type="molecule type" value="Genomic_DNA"/>
</dbReference>
<dbReference type="EMBL" id="CAJOBA010016127">
    <property type="protein sequence ID" value="CAF3890224.1"/>
    <property type="molecule type" value="Genomic_DNA"/>
</dbReference>
<comment type="caution">
    <text evidence="1">The sequence shown here is derived from an EMBL/GenBank/DDBJ whole genome shotgun (WGS) entry which is preliminary data.</text>
</comment>
<evidence type="ECO:0000313" key="2">
    <source>
        <dbReference type="EMBL" id="CAF1118289.1"/>
    </source>
</evidence>
<dbReference type="Proteomes" id="UP000677228">
    <property type="component" value="Unassembled WGS sequence"/>
</dbReference>
<evidence type="ECO:0000313" key="5">
    <source>
        <dbReference type="Proteomes" id="UP000663829"/>
    </source>
</evidence>
<sequence>MASSVHSSCCKNNLKYQIESFVKNEMDKFYSASNMANSDKRRYYSLYRSNIDNPIIIKKPIQPSLTKTFLMHIYNKAHSYINKWKKSNIVEVNQPVEKSPTVNNGLLSTALVKNSKNSMTTERLPTAQTADVLYQSVKNPCSDKDTFLEITVHPVNKRKKISNHRNCMKKPKDQSLSLRFPIFYPSPQSSKHRHTHHRSSLSASIIKSKKVKHKMKRSIRDVAVKKFSPIPVTSVRTSNYSFRDWLNQIKKSADDKDDNKSTVSISLTTNEKLPMNNGVKLDTSLRSFSSFKSPLILRSVQSISTNCRSRKRMYEHEENTQKQKWKNCSCRLCGSTLNNGSCSCIVQCILNMHHQQQQNINHIS</sequence>
<evidence type="ECO:0000313" key="1">
    <source>
        <dbReference type="EMBL" id="CAF0875891.1"/>
    </source>
</evidence>
<gene>
    <name evidence="1" type="ORF">GPM918_LOCUS7349</name>
    <name evidence="2" type="ORF">OVA965_LOCUS20055</name>
    <name evidence="3" type="ORF">SRO942_LOCUS7349</name>
    <name evidence="4" type="ORF">TMI583_LOCUS20320</name>
</gene>
<dbReference type="Proteomes" id="UP000681722">
    <property type="component" value="Unassembled WGS sequence"/>
</dbReference>
<dbReference type="AlphaFoldDB" id="A0A813XWP5"/>
<dbReference type="EMBL" id="CAJOBC010001197">
    <property type="protein sequence ID" value="CAF3662769.1"/>
    <property type="molecule type" value="Genomic_DNA"/>
</dbReference>
<dbReference type="Proteomes" id="UP000663829">
    <property type="component" value="Unassembled WGS sequence"/>
</dbReference>
<dbReference type="Proteomes" id="UP000682733">
    <property type="component" value="Unassembled WGS sequence"/>
</dbReference>
<protein>
    <submittedName>
        <fullName evidence="1">Uncharacterized protein</fullName>
    </submittedName>
</protein>